<dbReference type="Gene3D" id="2.120.10.30">
    <property type="entry name" value="TolB, C-terminal domain"/>
    <property type="match status" value="1"/>
</dbReference>
<dbReference type="Pfam" id="PF08450">
    <property type="entry name" value="SGL"/>
    <property type="match status" value="1"/>
</dbReference>
<dbReference type="PANTHER" id="PTHR47572:SF4">
    <property type="entry name" value="LACTONASE DRP35"/>
    <property type="match status" value="1"/>
</dbReference>
<comment type="similarity">
    <text evidence="1">Belongs to the SMP-30/CGR1 family.</text>
</comment>
<dbReference type="EMBL" id="VJZC01000005">
    <property type="protein sequence ID" value="MPY55963.1"/>
    <property type="molecule type" value="Genomic_DNA"/>
</dbReference>
<feature type="domain" description="SMP-30/Gluconolactonase/LRE-like region" evidence="3">
    <location>
        <begin position="14"/>
        <end position="301"/>
    </location>
</feature>
<evidence type="ECO:0000256" key="2">
    <source>
        <dbReference type="ARBA" id="ARBA00022801"/>
    </source>
</evidence>
<dbReference type="GO" id="GO:0016787">
    <property type="term" value="F:hydrolase activity"/>
    <property type="evidence" value="ECO:0007669"/>
    <property type="project" value="UniProtKB-KW"/>
</dbReference>
<protein>
    <submittedName>
        <fullName evidence="4">SMP-30/gluconolactonase/LRE family protein</fullName>
    </submittedName>
</protein>
<dbReference type="OrthoDB" id="2633250at2"/>
<evidence type="ECO:0000313" key="5">
    <source>
        <dbReference type="Proteomes" id="UP000400924"/>
    </source>
</evidence>
<dbReference type="InterPro" id="IPR013658">
    <property type="entry name" value="SGL"/>
</dbReference>
<dbReference type="Proteomes" id="UP000400924">
    <property type="component" value="Unassembled WGS sequence"/>
</dbReference>
<dbReference type="InterPro" id="IPR011042">
    <property type="entry name" value="6-blade_b-propeller_TolB-like"/>
</dbReference>
<accession>A0A5N8X945</accession>
<reference evidence="4 5" key="1">
    <citation type="submission" date="2019-07" db="EMBL/GenBank/DDBJ databases">
        <title>New species of Amycolatopsis and Streptomyces.</title>
        <authorList>
            <person name="Duangmal K."/>
            <person name="Teo W.F.A."/>
            <person name="Lipun K."/>
        </authorList>
    </citation>
    <scope>NUCLEOTIDE SEQUENCE [LARGE SCALE GENOMIC DNA]</scope>
    <source>
        <strain evidence="4 5">NBRC 106415</strain>
    </source>
</reference>
<keyword evidence="5" id="KW-1185">Reference proteome</keyword>
<evidence type="ECO:0000256" key="1">
    <source>
        <dbReference type="ARBA" id="ARBA00008853"/>
    </source>
</evidence>
<comment type="caution">
    <text evidence="4">The sequence shown here is derived from an EMBL/GenBank/DDBJ whole genome shotgun (WGS) entry which is preliminary data.</text>
</comment>
<evidence type="ECO:0000259" key="3">
    <source>
        <dbReference type="Pfam" id="PF08450"/>
    </source>
</evidence>
<gene>
    <name evidence="4" type="ORF">FNH08_01785</name>
</gene>
<keyword evidence="2" id="KW-0378">Hydrolase</keyword>
<dbReference type="AlphaFoldDB" id="A0A5N8X945"/>
<dbReference type="PANTHER" id="PTHR47572">
    <property type="entry name" value="LIPOPROTEIN-RELATED"/>
    <property type="match status" value="1"/>
</dbReference>
<dbReference type="RefSeq" id="WP_152769439.1">
    <property type="nucleotide sequence ID" value="NZ_VJZC01000005.1"/>
</dbReference>
<sequence length="327" mass="35178">MKWTASVALSGLGVPESLRWHEGALWFSDLAHGTVHRWDIGKEPETVLKVPGRAGGLGWLPDGRLLVVSMDESRVYRLEPDGELVEHADLREIVGGPVNDMLVDPQGRAYVGNFGFDYHAFAREHPNSMLYAPPGPPRTPIACLAPDGSLLGLTEPLYFPNGTLLSADGSTLVVAETLAMRLTALSRNPDGTVGRPRPWAPLIAPGLWRLLNHPGPAGRLTRRVSALLDHPAIAKRSASPIAPDGIAWDTDGESIWVANALRGECVRVAPGGQVLDRVATSQNTLSCLVAGDDGRTLFAATVPTDDPVRAAELNGGRIEMLRLWFPQ</sequence>
<proteinExistence type="inferred from homology"/>
<evidence type="ECO:0000313" key="4">
    <source>
        <dbReference type="EMBL" id="MPY55963.1"/>
    </source>
</evidence>
<dbReference type="SUPFAM" id="SSF63829">
    <property type="entry name" value="Calcium-dependent phosphotriesterase"/>
    <property type="match status" value="1"/>
</dbReference>
<name>A0A5N8X945_9ACTN</name>
<dbReference type="InterPro" id="IPR051262">
    <property type="entry name" value="SMP-30/CGR1_Lactonase"/>
</dbReference>
<organism evidence="4 5">
    <name type="scientific">Streptomyces spongiae</name>
    <dbReference type="NCBI Taxonomy" id="565072"/>
    <lineage>
        <taxon>Bacteria</taxon>
        <taxon>Bacillati</taxon>
        <taxon>Actinomycetota</taxon>
        <taxon>Actinomycetes</taxon>
        <taxon>Kitasatosporales</taxon>
        <taxon>Streptomycetaceae</taxon>
        <taxon>Streptomyces</taxon>
    </lineage>
</organism>